<dbReference type="ExpressionAtlas" id="F2FB83">
    <property type="expression patterns" value="baseline and differential"/>
</dbReference>
<dbReference type="AlphaFoldDB" id="F2FB83"/>
<gene>
    <name evidence="3" type="primary">CG42713-RA</name>
</gene>
<dbReference type="InterPro" id="IPR002223">
    <property type="entry name" value="Kunitz_BPTI"/>
</dbReference>
<dbReference type="Bgee" id="FBgn0261630">
    <property type="expression patterns" value="Expressed in saliva-secreting gland and 5 other cell types or tissues"/>
</dbReference>
<dbReference type="CDD" id="cd00109">
    <property type="entry name" value="Kunitz-type"/>
    <property type="match status" value="1"/>
</dbReference>
<dbReference type="PROSITE" id="PS50279">
    <property type="entry name" value="BPTI_KUNITZ_2"/>
    <property type="match status" value="1"/>
</dbReference>
<dbReference type="InterPro" id="IPR036880">
    <property type="entry name" value="Kunitz_BPTI_sf"/>
</dbReference>
<dbReference type="VEuPathDB" id="VectorBase:FBgn0261630"/>
<dbReference type="OrthoDB" id="4473401at2759"/>
<sequence length="95" mass="11136">SINMKFLLILASVVLYVALSSAQSCPGRPSHQNCLHGKDEGVERARHCNRDPNPQMWYYNQRENRCIKMRYLGCKGNRNRYCTLNECQRKCVRRS</sequence>
<organism evidence="3">
    <name type="scientific">Drosophila melanogaster</name>
    <name type="common">Fruit fly</name>
    <dbReference type="NCBI Taxonomy" id="7227"/>
    <lineage>
        <taxon>Eukaryota</taxon>
        <taxon>Metazoa</taxon>
        <taxon>Ecdysozoa</taxon>
        <taxon>Arthropoda</taxon>
        <taxon>Hexapoda</taxon>
        <taxon>Insecta</taxon>
        <taxon>Pterygota</taxon>
        <taxon>Neoptera</taxon>
        <taxon>Endopterygota</taxon>
        <taxon>Diptera</taxon>
        <taxon>Brachycera</taxon>
        <taxon>Muscomorpha</taxon>
        <taxon>Ephydroidea</taxon>
        <taxon>Drosophilidae</taxon>
        <taxon>Drosophila</taxon>
        <taxon>Sophophora</taxon>
    </lineage>
</organism>
<evidence type="ECO:0000256" key="1">
    <source>
        <dbReference type="SAM" id="SignalP"/>
    </source>
</evidence>
<dbReference type="HOGENOM" id="CLU_164133_0_1_1"/>
<evidence type="ECO:0000259" key="2">
    <source>
        <dbReference type="PROSITE" id="PS50279"/>
    </source>
</evidence>
<dbReference type="GO" id="GO:0004867">
    <property type="term" value="F:serine-type endopeptidase inhibitor activity"/>
    <property type="evidence" value="ECO:0007669"/>
    <property type="project" value="InterPro"/>
</dbReference>
<keyword evidence="1" id="KW-0732">Signal</keyword>
<feature type="chain" id="PRO_5003278636" evidence="1">
    <location>
        <begin position="23"/>
        <end position="95"/>
    </location>
</feature>
<proteinExistence type="evidence at transcript level"/>
<evidence type="ECO:0000313" key="3">
    <source>
        <dbReference type="EMBL" id="ADZ99422.1"/>
    </source>
</evidence>
<name>F2FB83_DROME</name>
<dbReference type="Gene3D" id="4.10.410.10">
    <property type="entry name" value="Pancreatic trypsin inhibitor Kunitz domain"/>
    <property type="match status" value="1"/>
</dbReference>
<protein>
    <submittedName>
        <fullName evidence="3">FI14528p</fullName>
    </submittedName>
</protein>
<dbReference type="SUPFAM" id="SSF57362">
    <property type="entry name" value="BPTI-like"/>
    <property type="match status" value="1"/>
</dbReference>
<dbReference type="EMBL" id="BT126170">
    <property type="protein sequence ID" value="ADZ99422.1"/>
    <property type="molecule type" value="mRNA"/>
</dbReference>
<feature type="non-terminal residue" evidence="3">
    <location>
        <position position="1"/>
    </location>
</feature>
<feature type="domain" description="BPTI/Kunitz inhibitor" evidence="2">
    <location>
        <begin position="34"/>
        <end position="91"/>
    </location>
</feature>
<dbReference type="SMART" id="SM00131">
    <property type="entry name" value="KU"/>
    <property type="match status" value="1"/>
</dbReference>
<dbReference type="Pfam" id="PF00014">
    <property type="entry name" value="Kunitz_BPTI"/>
    <property type="match status" value="1"/>
</dbReference>
<accession>F2FB83</accession>
<reference evidence="3" key="1">
    <citation type="submission" date="2011-03" db="EMBL/GenBank/DDBJ databases">
        <authorList>
            <person name="Carlson J."/>
            <person name="Booth B."/>
            <person name="Frise E."/>
            <person name="Park S."/>
            <person name="Wan K."/>
            <person name="Yu C."/>
            <person name="Celniker S."/>
        </authorList>
    </citation>
    <scope>NUCLEOTIDE SEQUENCE</scope>
</reference>
<feature type="signal peptide" evidence="1">
    <location>
        <begin position="1"/>
        <end position="22"/>
    </location>
</feature>